<keyword evidence="3" id="KW-1185">Reference proteome</keyword>
<sequence>MKKRLHSIEKLLAALSTRQIAQVAQRERQETAKAQRKLLASGALGTANGTANGSTGGGTGTGAAPAPGTAGTPPRRAPPPRWPPSPRPAPTSPPATAPEWRPRRPGGARSPTRSARSASRTSGAPRGRTPSTARG</sequence>
<evidence type="ECO:0000313" key="2">
    <source>
        <dbReference type="EMBL" id="GDY56559.1"/>
    </source>
</evidence>
<organism evidence="2 3">
    <name type="scientific">Streptomyces violaceusniger</name>
    <dbReference type="NCBI Taxonomy" id="68280"/>
    <lineage>
        <taxon>Bacteria</taxon>
        <taxon>Bacillati</taxon>
        <taxon>Actinomycetota</taxon>
        <taxon>Actinomycetes</taxon>
        <taxon>Kitasatosporales</taxon>
        <taxon>Streptomycetaceae</taxon>
        <taxon>Streptomyces</taxon>
        <taxon>Streptomyces violaceusniger group</taxon>
    </lineage>
</organism>
<accession>A0A4D4LF68</accession>
<name>A0A4D4LF68_STRVO</name>
<dbReference type="AlphaFoldDB" id="A0A4D4LF68"/>
<proteinExistence type="predicted"/>
<dbReference type="Proteomes" id="UP000301309">
    <property type="component" value="Unassembled WGS sequence"/>
</dbReference>
<evidence type="ECO:0000256" key="1">
    <source>
        <dbReference type="SAM" id="MobiDB-lite"/>
    </source>
</evidence>
<feature type="compositionally biased region" description="Low complexity" evidence="1">
    <location>
        <begin position="40"/>
        <end position="53"/>
    </location>
</feature>
<protein>
    <submittedName>
        <fullName evidence="2">Uncharacterized protein</fullName>
    </submittedName>
</protein>
<evidence type="ECO:0000313" key="3">
    <source>
        <dbReference type="Proteomes" id="UP000301309"/>
    </source>
</evidence>
<feature type="compositionally biased region" description="Low complexity" evidence="1">
    <location>
        <begin position="107"/>
        <end position="128"/>
    </location>
</feature>
<feature type="region of interest" description="Disordered" evidence="1">
    <location>
        <begin position="26"/>
        <end position="135"/>
    </location>
</feature>
<feature type="compositionally biased region" description="Pro residues" evidence="1">
    <location>
        <begin position="75"/>
        <end position="96"/>
    </location>
</feature>
<feature type="compositionally biased region" description="Low complexity" evidence="1">
    <location>
        <begin position="62"/>
        <end position="74"/>
    </location>
</feature>
<reference evidence="2 3" key="1">
    <citation type="journal article" date="2020" name="Int. J. Syst. Evol. Microbiol.">
        <title>Reclassification of Streptomyces castelarensis and Streptomyces sporoclivatus as later heterotypic synonyms of Streptomyces antimycoticus.</title>
        <authorList>
            <person name="Komaki H."/>
            <person name="Tamura T."/>
        </authorList>
    </citation>
    <scope>NUCLEOTIDE SEQUENCE [LARGE SCALE GENOMIC DNA]</scope>
    <source>
        <strain evidence="2 3">NBRC 13459</strain>
    </source>
</reference>
<comment type="caution">
    <text evidence="2">The sequence shown here is derived from an EMBL/GenBank/DDBJ whole genome shotgun (WGS) entry which is preliminary data.</text>
</comment>
<dbReference type="EMBL" id="BJHW01000001">
    <property type="protein sequence ID" value="GDY56559.1"/>
    <property type="molecule type" value="Genomic_DNA"/>
</dbReference>
<gene>
    <name evidence="2" type="ORF">SVIO_071820</name>
</gene>